<dbReference type="InterPro" id="IPR030382">
    <property type="entry name" value="MeTrfase_TRM5/TYW2"/>
</dbReference>
<evidence type="ECO:0000256" key="3">
    <source>
        <dbReference type="ARBA" id="ARBA00022679"/>
    </source>
</evidence>
<dbReference type="EMBL" id="CP069188">
    <property type="protein sequence ID" value="QRV14190.1"/>
    <property type="molecule type" value="Genomic_DNA"/>
</dbReference>
<dbReference type="Pfam" id="PF25133">
    <property type="entry name" value="TYW2_N_2"/>
    <property type="match status" value="1"/>
</dbReference>
<accession>A0A8T8DYD8</accession>
<keyword evidence="4" id="KW-0949">S-adenosyl-L-methionine</keyword>
<dbReference type="InterPro" id="IPR056744">
    <property type="entry name" value="TRM5/TYW2-like_N"/>
</dbReference>
<organism evidence="7 8">
    <name type="scientific">Haloterrigena salifodinae</name>
    <dbReference type="NCBI Taxonomy" id="2675099"/>
    <lineage>
        <taxon>Archaea</taxon>
        <taxon>Methanobacteriati</taxon>
        <taxon>Methanobacteriota</taxon>
        <taxon>Stenosarchaea group</taxon>
        <taxon>Halobacteria</taxon>
        <taxon>Halobacteriales</taxon>
        <taxon>Natrialbaceae</taxon>
        <taxon>Haloterrigena</taxon>
    </lineage>
</organism>
<dbReference type="InterPro" id="IPR029063">
    <property type="entry name" value="SAM-dependent_MTases_sf"/>
</dbReference>
<feature type="domain" description="SAM-dependent methyltransferase TRM5/TYW2-type" evidence="6">
    <location>
        <begin position="79"/>
        <end position="360"/>
    </location>
</feature>
<dbReference type="InterPro" id="IPR040601">
    <property type="entry name" value="Trm5a/b_N"/>
</dbReference>
<reference evidence="7 8" key="1">
    <citation type="submission" date="2021-01" db="EMBL/GenBank/DDBJ databases">
        <title>Genome Sequence and Methylation Pattern of Haloterrigena salifodinae BOL5-1, An Extremely Halophilic Archaeon from a Bolivian Salt Mine.</title>
        <authorList>
            <person name="DasSarma P."/>
            <person name="Anton B.P."/>
            <person name="DasSarma S.L."/>
            <person name="von Ehrenheim H.A.L."/>
            <person name="Martinez F.L."/>
            <person name="Guzman D."/>
            <person name="Roberts R.J."/>
            <person name="DasSarma S."/>
        </authorList>
    </citation>
    <scope>NUCLEOTIDE SEQUENCE [LARGE SCALE GENOMIC DNA]</scope>
    <source>
        <strain evidence="7 8">BOL5-1</strain>
    </source>
</reference>
<keyword evidence="3" id="KW-0808">Transferase</keyword>
<proteinExistence type="predicted"/>
<evidence type="ECO:0000259" key="6">
    <source>
        <dbReference type="PROSITE" id="PS51684"/>
    </source>
</evidence>
<dbReference type="OrthoDB" id="8079at2157"/>
<evidence type="ECO:0000256" key="2">
    <source>
        <dbReference type="ARBA" id="ARBA00022603"/>
    </source>
</evidence>
<dbReference type="InterPro" id="IPR056743">
    <property type="entry name" value="TRM5-TYW2-like_MTfase"/>
</dbReference>
<dbReference type="GO" id="GO:0005737">
    <property type="term" value="C:cytoplasm"/>
    <property type="evidence" value="ECO:0007669"/>
    <property type="project" value="TreeGrafter"/>
</dbReference>
<dbReference type="PANTHER" id="PTHR23245:SF36">
    <property type="entry name" value="TRNA (GUANINE(37)-N1)-METHYLTRANSFERASE"/>
    <property type="match status" value="1"/>
</dbReference>
<dbReference type="Gene3D" id="3.30.70.2580">
    <property type="match status" value="1"/>
</dbReference>
<dbReference type="Pfam" id="PF18093">
    <property type="entry name" value="Trm5_N"/>
    <property type="match status" value="1"/>
</dbReference>
<dbReference type="CDD" id="cd02440">
    <property type="entry name" value="AdoMet_MTases"/>
    <property type="match status" value="1"/>
</dbReference>
<protein>
    <submittedName>
        <fullName evidence="7">Class I SAM-dependent methyltransferase family protein</fullName>
    </submittedName>
</protein>
<dbReference type="SUPFAM" id="SSF53335">
    <property type="entry name" value="S-adenosyl-L-methionine-dependent methyltransferases"/>
    <property type="match status" value="1"/>
</dbReference>
<dbReference type="GeneID" id="62876405"/>
<dbReference type="PROSITE" id="PS51684">
    <property type="entry name" value="SAM_MT_TRM5_TYW2"/>
    <property type="match status" value="1"/>
</dbReference>
<sequence>MEVPCVRAPREEGEATRQRLADADLIDDEYELTVDDGSLYIPITDPDAIPAEFEVVSRTLEERDTQTSPTDLLGFEPTYERLGRAALLDEDDDERAREIADAIVASDLPLETVLNKASKVKGETRVRDWELLAGANTEVVHREYGCEFLLDLAEVYFSPRLATERNRVVEQVGSEARSASENASGQRQRAADEHVFDMFAGVGPFVIPIAKRGAECVGVDVNPDAIDYLRENARRNGVEDRVTAICDDVRNLVAGSSRERCECDGVREVAPEYEGWADRVVMNLPHSADEFLEAAVTVAGDDCVLHYYDIQHEDDPFGPGERAIREAAEPAYDVSVETERVVRSYAPHELNVCLDVRLER</sequence>
<dbReference type="PANTHER" id="PTHR23245">
    <property type="entry name" value="TRNA METHYLTRANSFERASE"/>
    <property type="match status" value="1"/>
</dbReference>
<dbReference type="KEGG" id="hsal:JMJ58_14735"/>
<dbReference type="RefSeq" id="WP_204747043.1">
    <property type="nucleotide sequence ID" value="NZ_CP069188.1"/>
</dbReference>
<dbReference type="GO" id="GO:0008175">
    <property type="term" value="F:tRNA methyltransferase activity"/>
    <property type="evidence" value="ECO:0007669"/>
    <property type="project" value="TreeGrafter"/>
</dbReference>
<dbReference type="Gene3D" id="3.30.300.110">
    <property type="entry name" value="Met-10+ protein-like domains"/>
    <property type="match status" value="1"/>
</dbReference>
<evidence type="ECO:0000256" key="5">
    <source>
        <dbReference type="ARBA" id="ARBA00022694"/>
    </source>
</evidence>
<evidence type="ECO:0000256" key="1">
    <source>
        <dbReference type="ARBA" id="ARBA00022490"/>
    </source>
</evidence>
<dbReference type="Pfam" id="PF02475">
    <property type="entry name" value="TRM5-TYW2_MTfase"/>
    <property type="match status" value="1"/>
</dbReference>
<evidence type="ECO:0000313" key="8">
    <source>
        <dbReference type="Proteomes" id="UP000637819"/>
    </source>
</evidence>
<keyword evidence="5" id="KW-0819">tRNA processing</keyword>
<keyword evidence="2 7" id="KW-0489">Methyltransferase</keyword>
<name>A0A8T8DYD8_9EURY</name>
<evidence type="ECO:0000256" key="4">
    <source>
        <dbReference type="ARBA" id="ARBA00022691"/>
    </source>
</evidence>
<evidence type="ECO:0000313" key="7">
    <source>
        <dbReference type="EMBL" id="QRV14190.1"/>
    </source>
</evidence>
<keyword evidence="8" id="KW-1185">Reference proteome</keyword>
<dbReference type="GO" id="GO:0002939">
    <property type="term" value="P:tRNA N1-guanine methylation"/>
    <property type="evidence" value="ECO:0007669"/>
    <property type="project" value="TreeGrafter"/>
</dbReference>
<gene>
    <name evidence="7" type="ORF">JMJ58_14735</name>
</gene>
<dbReference type="Gene3D" id="3.40.50.150">
    <property type="entry name" value="Vaccinia Virus protein VP39"/>
    <property type="match status" value="1"/>
</dbReference>
<keyword evidence="1" id="KW-0963">Cytoplasm</keyword>
<dbReference type="Proteomes" id="UP000637819">
    <property type="component" value="Chromosome"/>
</dbReference>
<dbReference type="AlphaFoldDB" id="A0A8T8DYD8"/>